<dbReference type="AlphaFoldDB" id="A0A7L5DUI3"/>
<evidence type="ECO:0000256" key="2">
    <source>
        <dbReference type="ARBA" id="ARBA00022723"/>
    </source>
</evidence>
<dbReference type="PANTHER" id="PTHR11079">
    <property type="entry name" value="CYTOSINE DEAMINASE FAMILY MEMBER"/>
    <property type="match status" value="1"/>
</dbReference>
<dbReference type="KEGG" id="srho:HH216_12955"/>
<dbReference type="RefSeq" id="WP_169551186.1">
    <property type="nucleotide sequence ID" value="NZ_CP051677.1"/>
</dbReference>
<keyword evidence="2" id="KW-0479">Metal-binding</keyword>
<dbReference type="Gene3D" id="3.40.140.10">
    <property type="entry name" value="Cytidine Deaminase, domain 2"/>
    <property type="match status" value="1"/>
</dbReference>
<organism evidence="6 7">
    <name type="scientific">Spirosoma rhododendri</name>
    <dbReference type="NCBI Taxonomy" id="2728024"/>
    <lineage>
        <taxon>Bacteria</taxon>
        <taxon>Pseudomonadati</taxon>
        <taxon>Bacteroidota</taxon>
        <taxon>Cytophagia</taxon>
        <taxon>Cytophagales</taxon>
        <taxon>Cytophagaceae</taxon>
        <taxon>Spirosoma</taxon>
    </lineage>
</organism>
<evidence type="ECO:0000256" key="4">
    <source>
        <dbReference type="ARBA" id="ARBA00022833"/>
    </source>
</evidence>
<name>A0A7L5DUI3_9BACT</name>
<dbReference type="InterPro" id="IPR016192">
    <property type="entry name" value="APOBEC/CMP_deaminase_Zn-bd"/>
</dbReference>
<dbReference type="FunFam" id="3.40.140.10:FF:000011">
    <property type="entry name" value="tRNA-specific adenosine deaminase"/>
    <property type="match status" value="1"/>
</dbReference>
<proteinExistence type="inferred from homology"/>
<protein>
    <submittedName>
        <fullName evidence="6">Nucleoside deaminase</fullName>
    </submittedName>
</protein>
<evidence type="ECO:0000313" key="6">
    <source>
        <dbReference type="EMBL" id="QJD79220.1"/>
    </source>
</evidence>
<comment type="similarity">
    <text evidence="1">Belongs to the cytidine and deoxycytidylate deaminase family.</text>
</comment>
<dbReference type="SUPFAM" id="SSF53927">
    <property type="entry name" value="Cytidine deaminase-like"/>
    <property type="match status" value="1"/>
</dbReference>
<dbReference type="GO" id="GO:0008270">
    <property type="term" value="F:zinc ion binding"/>
    <property type="evidence" value="ECO:0007669"/>
    <property type="project" value="InterPro"/>
</dbReference>
<keyword evidence="3" id="KW-0378">Hydrolase</keyword>
<dbReference type="GO" id="GO:0006152">
    <property type="term" value="P:purine nucleoside catabolic process"/>
    <property type="evidence" value="ECO:0007669"/>
    <property type="project" value="TreeGrafter"/>
</dbReference>
<keyword evidence="7" id="KW-1185">Reference proteome</keyword>
<accession>A0A7L5DUI3</accession>
<dbReference type="CDD" id="cd01285">
    <property type="entry name" value="nucleoside_deaminase"/>
    <property type="match status" value="1"/>
</dbReference>
<gene>
    <name evidence="6" type="ORF">HH216_12955</name>
</gene>
<dbReference type="PROSITE" id="PS00903">
    <property type="entry name" value="CYT_DCMP_DEAMINASES_1"/>
    <property type="match status" value="1"/>
</dbReference>
<evidence type="ECO:0000256" key="1">
    <source>
        <dbReference type="ARBA" id="ARBA00006576"/>
    </source>
</evidence>
<keyword evidence="4" id="KW-0862">Zinc</keyword>
<dbReference type="GO" id="GO:0047974">
    <property type="term" value="F:guanosine deaminase activity"/>
    <property type="evidence" value="ECO:0007669"/>
    <property type="project" value="TreeGrafter"/>
</dbReference>
<dbReference type="Proteomes" id="UP000501128">
    <property type="component" value="Chromosome"/>
</dbReference>
<evidence type="ECO:0000256" key="3">
    <source>
        <dbReference type="ARBA" id="ARBA00022801"/>
    </source>
</evidence>
<dbReference type="InterPro" id="IPR016193">
    <property type="entry name" value="Cytidine_deaminase-like"/>
</dbReference>
<sequence>MQLTPQKTDDDFLREAIQLARDGMMTGQGGPFGAVIVKNGEIVGKGSNQVTSTNDPTAHAEVVAIRDACQRLGTFQLEGCTLYASCEPCPMCLGAIYWSRPDRIVYGSFHSDAAGAGFDDQFIYEEIEKPRDERHIPMQQTLRNEANAVFREWVALDKRILY</sequence>
<dbReference type="EMBL" id="CP051677">
    <property type="protein sequence ID" value="QJD79220.1"/>
    <property type="molecule type" value="Genomic_DNA"/>
</dbReference>
<reference evidence="6 7" key="1">
    <citation type="submission" date="2020-04" db="EMBL/GenBank/DDBJ databases">
        <title>Genome sequencing of novel species.</title>
        <authorList>
            <person name="Heo J."/>
            <person name="Kim S.-J."/>
            <person name="Kim J.-S."/>
            <person name="Hong S.-B."/>
            <person name="Kwon S.-W."/>
        </authorList>
    </citation>
    <scope>NUCLEOTIDE SEQUENCE [LARGE SCALE GENOMIC DNA]</scope>
    <source>
        <strain evidence="6 7">CJU-R4</strain>
    </source>
</reference>
<feature type="domain" description="CMP/dCMP-type deaminase" evidence="5">
    <location>
        <begin position="7"/>
        <end position="118"/>
    </location>
</feature>
<evidence type="ECO:0000259" key="5">
    <source>
        <dbReference type="PROSITE" id="PS51747"/>
    </source>
</evidence>
<dbReference type="Pfam" id="PF00383">
    <property type="entry name" value="dCMP_cyt_deam_1"/>
    <property type="match status" value="1"/>
</dbReference>
<evidence type="ECO:0000313" key="7">
    <source>
        <dbReference type="Proteomes" id="UP000501128"/>
    </source>
</evidence>
<dbReference type="PROSITE" id="PS51747">
    <property type="entry name" value="CYT_DCMP_DEAMINASES_2"/>
    <property type="match status" value="1"/>
</dbReference>
<dbReference type="PANTHER" id="PTHR11079:SF161">
    <property type="entry name" value="CMP_DCMP-TYPE DEAMINASE DOMAIN-CONTAINING PROTEIN"/>
    <property type="match status" value="1"/>
</dbReference>
<dbReference type="InterPro" id="IPR002125">
    <property type="entry name" value="CMP_dCMP_dom"/>
</dbReference>